<evidence type="ECO:0000313" key="1">
    <source>
        <dbReference type="EMBL" id="CAE7253850.1"/>
    </source>
</evidence>
<name>A0A812LWR8_9DINO</name>
<protein>
    <submittedName>
        <fullName evidence="1">Uncharacterized protein</fullName>
    </submittedName>
</protein>
<dbReference type="Proteomes" id="UP000604046">
    <property type="component" value="Unassembled WGS sequence"/>
</dbReference>
<reference evidence="1" key="1">
    <citation type="submission" date="2021-02" db="EMBL/GenBank/DDBJ databases">
        <authorList>
            <person name="Dougan E. K."/>
            <person name="Rhodes N."/>
            <person name="Thang M."/>
            <person name="Chan C."/>
        </authorList>
    </citation>
    <scope>NUCLEOTIDE SEQUENCE</scope>
</reference>
<dbReference type="InterPro" id="IPR016024">
    <property type="entry name" value="ARM-type_fold"/>
</dbReference>
<gene>
    <name evidence="1" type="ORF">SNAT2548_LOCUS12800</name>
</gene>
<organism evidence="1 2">
    <name type="scientific">Symbiodinium natans</name>
    <dbReference type="NCBI Taxonomy" id="878477"/>
    <lineage>
        <taxon>Eukaryota</taxon>
        <taxon>Sar</taxon>
        <taxon>Alveolata</taxon>
        <taxon>Dinophyceae</taxon>
        <taxon>Suessiales</taxon>
        <taxon>Symbiodiniaceae</taxon>
        <taxon>Symbiodinium</taxon>
    </lineage>
</organism>
<dbReference type="InterPro" id="IPR011989">
    <property type="entry name" value="ARM-like"/>
</dbReference>
<dbReference type="SUPFAM" id="SSF48371">
    <property type="entry name" value="ARM repeat"/>
    <property type="match status" value="1"/>
</dbReference>
<sequence length="198" mass="21034">MFRKLGEEKEVAELADRLSLSALSVSGILRCIEQSASEDLRTVAVDTLLTLMIGGCVFTRCPASFVVEAGAVTTLCELANDAEDAATLEILLELVRLAPESMLPDIVEQGAVQACIKVLESGGASPMDQLSALNLLLALSKRAPAPVAQSGAYEAVKDINNVALVPRRNKIMGLLRPLVQHDGDVPPLTNIRTGGLRF</sequence>
<dbReference type="AlphaFoldDB" id="A0A812LWR8"/>
<comment type="caution">
    <text evidence="1">The sequence shown here is derived from an EMBL/GenBank/DDBJ whole genome shotgun (WGS) entry which is preliminary data.</text>
</comment>
<dbReference type="EMBL" id="CAJNDS010001269">
    <property type="protein sequence ID" value="CAE7253850.1"/>
    <property type="molecule type" value="Genomic_DNA"/>
</dbReference>
<dbReference type="Gene3D" id="1.25.10.10">
    <property type="entry name" value="Leucine-rich Repeat Variant"/>
    <property type="match status" value="1"/>
</dbReference>
<proteinExistence type="predicted"/>
<keyword evidence="2" id="KW-1185">Reference proteome</keyword>
<evidence type="ECO:0000313" key="2">
    <source>
        <dbReference type="Proteomes" id="UP000604046"/>
    </source>
</evidence>
<accession>A0A812LWR8</accession>
<dbReference type="OrthoDB" id="414244at2759"/>